<feature type="transmembrane region" description="Helical" evidence="6">
    <location>
        <begin position="91"/>
        <end position="117"/>
    </location>
</feature>
<evidence type="ECO:0000256" key="6">
    <source>
        <dbReference type="SAM" id="Phobius"/>
    </source>
</evidence>
<comment type="subcellular location">
    <subcellularLocation>
        <location evidence="1">Membrane</location>
        <topology evidence="1">Multi-pass membrane protein</topology>
    </subcellularLocation>
</comment>
<dbReference type="PANTHER" id="PTHR31357:SF5">
    <property type="entry name" value="SERPENTINE RECEPTOR CLASS ALPHA-1-RELATED"/>
    <property type="match status" value="1"/>
</dbReference>
<name>A0AAN4ZGB6_9BILA</name>
<dbReference type="GO" id="GO:0004984">
    <property type="term" value="F:olfactory receptor activity"/>
    <property type="evidence" value="ECO:0007669"/>
    <property type="project" value="TreeGrafter"/>
</dbReference>
<gene>
    <name evidence="7" type="ORF">PMAYCL1PPCAC_08204</name>
</gene>
<accession>A0AAN4ZGB6</accession>
<evidence type="ECO:0008006" key="9">
    <source>
        <dbReference type="Google" id="ProtNLM"/>
    </source>
</evidence>
<dbReference type="InterPro" id="IPR019408">
    <property type="entry name" value="7TM_GPCR_serpentine_rcpt_Srab"/>
</dbReference>
<feature type="non-terminal residue" evidence="7">
    <location>
        <position position="139"/>
    </location>
</feature>
<dbReference type="Proteomes" id="UP001328107">
    <property type="component" value="Unassembled WGS sequence"/>
</dbReference>
<feature type="transmembrane region" description="Helical" evidence="6">
    <location>
        <begin position="59"/>
        <end position="79"/>
    </location>
</feature>
<dbReference type="PANTHER" id="PTHR31357">
    <property type="entry name" value="SERPENTINE RECEPTOR CLASS ALPHA-10"/>
    <property type="match status" value="1"/>
</dbReference>
<dbReference type="GO" id="GO:0016020">
    <property type="term" value="C:membrane"/>
    <property type="evidence" value="ECO:0007669"/>
    <property type="project" value="UniProtKB-SubCell"/>
</dbReference>
<feature type="non-terminal residue" evidence="7">
    <location>
        <position position="1"/>
    </location>
</feature>
<keyword evidence="8" id="KW-1185">Reference proteome</keyword>
<sequence length="139" mass="16660">NFVQVMMFHLYLYLVLDILNVLISLFLWKFNERKLVEEKSFDLSLSFHRRQILYAMEQFLPVSALHTLFYLVFFCSTFLSLVIKSRMSPGWYLFTSIVVGIFPHYCYLCPLCFLILIKRGHFKRISHVHNMINPERKAN</sequence>
<comment type="caution">
    <text evidence="7">The sequence shown here is derived from an EMBL/GenBank/DDBJ whole genome shotgun (WGS) entry which is preliminary data.</text>
</comment>
<evidence type="ECO:0000313" key="8">
    <source>
        <dbReference type="Proteomes" id="UP001328107"/>
    </source>
</evidence>
<keyword evidence="2 6" id="KW-0812">Transmembrane</keyword>
<evidence type="ECO:0000256" key="3">
    <source>
        <dbReference type="ARBA" id="ARBA00022989"/>
    </source>
</evidence>
<protein>
    <recommendedName>
        <fullName evidence="9">G protein-coupled receptor</fullName>
    </recommendedName>
</protein>
<evidence type="ECO:0000256" key="4">
    <source>
        <dbReference type="ARBA" id="ARBA00023136"/>
    </source>
</evidence>
<dbReference type="InterPro" id="IPR051080">
    <property type="entry name" value="Nematode_rcpt-like_serp_alpha"/>
</dbReference>
<evidence type="ECO:0000256" key="2">
    <source>
        <dbReference type="ARBA" id="ARBA00022692"/>
    </source>
</evidence>
<keyword evidence="3 6" id="KW-1133">Transmembrane helix</keyword>
<reference evidence="8" key="1">
    <citation type="submission" date="2022-10" db="EMBL/GenBank/DDBJ databases">
        <title>Genome assembly of Pristionchus species.</title>
        <authorList>
            <person name="Yoshida K."/>
            <person name="Sommer R.J."/>
        </authorList>
    </citation>
    <scope>NUCLEOTIDE SEQUENCE [LARGE SCALE GENOMIC DNA]</scope>
    <source>
        <strain evidence="8">RS5460</strain>
    </source>
</reference>
<proteinExistence type="inferred from homology"/>
<dbReference type="EMBL" id="BTRK01000002">
    <property type="protein sequence ID" value="GMR38008.1"/>
    <property type="molecule type" value="Genomic_DNA"/>
</dbReference>
<feature type="transmembrane region" description="Helical" evidence="6">
    <location>
        <begin position="6"/>
        <end position="28"/>
    </location>
</feature>
<dbReference type="Pfam" id="PF10292">
    <property type="entry name" value="7TM_GPCR_Srab"/>
    <property type="match status" value="1"/>
</dbReference>
<organism evidence="7 8">
    <name type="scientific">Pristionchus mayeri</name>
    <dbReference type="NCBI Taxonomy" id="1317129"/>
    <lineage>
        <taxon>Eukaryota</taxon>
        <taxon>Metazoa</taxon>
        <taxon>Ecdysozoa</taxon>
        <taxon>Nematoda</taxon>
        <taxon>Chromadorea</taxon>
        <taxon>Rhabditida</taxon>
        <taxon>Rhabditina</taxon>
        <taxon>Diplogasteromorpha</taxon>
        <taxon>Diplogasteroidea</taxon>
        <taxon>Neodiplogasteridae</taxon>
        <taxon>Pristionchus</taxon>
    </lineage>
</organism>
<evidence type="ECO:0000256" key="5">
    <source>
        <dbReference type="ARBA" id="ARBA00037994"/>
    </source>
</evidence>
<keyword evidence="4 6" id="KW-0472">Membrane</keyword>
<evidence type="ECO:0000313" key="7">
    <source>
        <dbReference type="EMBL" id="GMR38008.1"/>
    </source>
</evidence>
<dbReference type="AlphaFoldDB" id="A0AAN4ZGB6"/>
<evidence type="ECO:0000256" key="1">
    <source>
        <dbReference type="ARBA" id="ARBA00004141"/>
    </source>
</evidence>
<comment type="similarity">
    <text evidence="5">Belongs to the nematode receptor-like protein sra family.</text>
</comment>